<organism evidence="2 3">
    <name type="scientific">Labeo rohita</name>
    <name type="common">Indian major carp</name>
    <name type="synonym">Cyprinus rohita</name>
    <dbReference type="NCBI Taxonomy" id="84645"/>
    <lineage>
        <taxon>Eukaryota</taxon>
        <taxon>Metazoa</taxon>
        <taxon>Chordata</taxon>
        <taxon>Craniata</taxon>
        <taxon>Vertebrata</taxon>
        <taxon>Euteleostomi</taxon>
        <taxon>Actinopterygii</taxon>
        <taxon>Neopterygii</taxon>
        <taxon>Teleostei</taxon>
        <taxon>Ostariophysi</taxon>
        <taxon>Cypriniformes</taxon>
        <taxon>Cyprinidae</taxon>
        <taxon>Labeoninae</taxon>
        <taxon>Labeonini</taxon>
        <taxon>Labeo</taxon>
    </lineage>
</organism>
<dbReference type="Gene3D" id="2.60.40.10">
    <property type="entry name" value="Immunoglobulins"/>
    <property type="match status" value="1"/>
</dbReference>
<accession>A0ABQ8L2H6</accession>
<gene>
    <name evidence="2" type="ORF">H4Q32_026272</name>
</gene>
<dbReference type="PANTHER" id="PTHR21063:SF4">
    <property type="entry name" value="CD48 ANTIGEN-RELATED"/>
    <property type="match status" value="1"/>
</dbReference>
<name>A0ABQ8L2H6_LABRO</name>
<evidence type="ECO:0000313" key="3">
    <source>
        <dbReference type="Proteomes" id="UP000830375"/>
    </source>
</evidence>
<proteinExistence type="predicted"/>
<dbReference type="SUPFAM" id="SSF48726">
    <property type="entry name" value="Immunoglobulin"/>
    <property type="match status" value="1"/>
</dbReference>
<keyword evidence="3" id="KW-1185">Reference proteome</keyword>
<dbReference type="InterPro" id="IPR003599">
    <property type="entry name" value="Ig_sub"/>
</dbReference>
<dbReference type="EMBL" id="JACTAM010002380">
    <property type="protein sequence ID" value="KAI2644935.1"/>
    <property type="molecule type" value="Genomic_DNA"/>
</dbReference>
<keyword evidence="2" id="KW-0812">Transmembrane</keyword>
<sequence length="208" mass="23439">MKLLKVSNRIKLVPFILFWVCAAAKCYKLFSASCSPAVFGKSVSVTEGESITLNSNVTKIHNNEDIQWKFGAEKSLIAEISKAAGIFSTFDGPDGRFRDGLKLDKQTGSLTIMNITNEHAGVYKLLINGAKRLKKTFSVSVYGEWRSFLLSFRYSCYLNIKGDSTSRKEMYKCTVYSPPCHPRCSCLSFFSCKEIMFFERNISGFFSI</sequence>
<dbReference type="SMART" id="SM00409">
    <property type="entry name" value="IG"/>
    <property type="match status" value="1"/>
</dbReference>
<feature type="domain" description="Immunoglobulin" evidence="1">
    <location>
        <begin position="40"/>
        <end position="142"/>
    </location>
</feature>
<dbReference type="InterPro" id="IPR036179">
    <property type="entry name" value="Ig-like_dom_sf"/>
</dbReference>
<comment type="caution">
    <text evidence="2">The sequence shown here is derived from an EMBL/GenBank/DDBJ whole genome shotgun (WGS) entry which is preliminary data.</text>
</comment>
<evidence type="ECO:0000259" key="1">
    <source>
        <dbReference type="SMART" id="SM00409"/>
    </source>
</evidence>
<keyword evidence="2" id="KW-0472">Membrane</keyword>
<dbReference type="PANTHER" id="PTHR21063">
    <property type="entry name" value="LFA-3"/>
    <property type="match status" value="1"/>
</dbReference>
<dbReference type="Pfam" id="PF07686">
    <property type="entry name" value="V-set"/>
    <property type="match status" value="1"/>
</dbReference>
<dbReference type="Proteomes" id="UP000830375">
    <property type="component" value="Unassembled WGS sequence"/>
</dbReference>
<dbReference type="InterPro" id="IPR013106">
    <property type="entry name" value="Ig_V-set"/>
</dbReference>
<evidence type="ECO:0000313" key="2">
    <source>
        <dbReference type="EMBL" id="KAI2644935.1"/>
    </source>
</evidence>
<protein>
    <submittedName>
        <fullName evidence="2">Secreted and transmembrane protein 1</fullName>
    </submittedName>
</protein>
<reference evidence="2 3" key="1">
    <citation type="submission" date="2022-01" db="EMBL/GenBank/DDBJ databases">
        <title>A high-quality chromosome-level genome assembly of rohu carp, Labeo rohita.</title>
        <authorList>
            <person name="Arick M.A. II"/>
            <person name="Hsu C.-Y."/>
            <person name="Magbanua Z."/>
            <person name="Pechanova O."/>
            <person name="Grover C."/>
            <person name="Miller E."/>
            <person name="Thrash A."/>
            <person name="Ezzel L."/>
            <person name="Alam S."/>
            <person name="Benzie J."/>
            <person name="Hamilton M."/>
            <person name="Karsi A."/>
            <person name="Lawrence M.L."/>
            <person name="Peterson D.G."/>
        </authorList>
    </citation>
    <scope>NUCLEOTIDE SEQUENCE [LARGE SCALE GENOMIC DNA]</scope>
    <source>
        <strain evidence="3">BAU-BD-2019</strain>
        <tissue evidence="2">Blood</tissue>
    </source>
</reference>
<dbReference type="InterPro" id="IPR013783">
    <property type="entry name" value="Ig-like_fold"/>
</dbReference>